<proteinExistence type="predicted"/>
<dbReference type="Proteomes" id="UP000507470">
    <property type="component" value="Unassembled WGS sequence"/>
</dbReference>
<dbReference type="EMBL" id="CACVKT020003692">
    <property type="protein sequence ID" value="CAC5385252.1"/>
    <property type="molecule type" value="Genomic_DNA"/>
</dbReference>
<accession>A0A6J8BNL3</accession>
<dbReference type="AlphaFoldDB" id="A0A6J8BNL3"/>
<evidence type="ECO:0000313" key="2">
    <source>
        <dbReference type="Proteomes" id="UP000507470"/>
    </source>
</evidence>
<protein>
    <submittedName>
        <fullName evidence="1">Uncharacterized protein</fullName>
    </submittedName>
</protein>
<dbReference type="PANTHER" id="PTHR47642:SF5">
    <property type="entry name" value="ATP-DEPENDENT DNA HELICASE"/>
    <property type="match status" value="1"/>
</dbReference>
<reference evidence="1 2" key="1">
    <citation type="submission" date="2020-06" db="EMBL/GenBank/DDBJ databases">
        <authorList>
            <person name="Li R."/>
            <person name="Bekaert M."/>
        </authorList>
    </citation>
    <scope>NUCLEOTIDE SEQUENCE [LARGE SCALE GENOMIC DNA]</scope>
    <source>
        <strain evidence="2">wild</strain>
    </source>
</reference>
<gene>
    <name evidence="1" type="ORF">MCOR_20815</name>
</gene>
<sequence>MQQTIILHPLEGHDTLKGSINLIGTKYMTLVAMNDGENISFQEFLEKVALKDPDYILAVRSSIAAPTVFLKRSLQEVRVNSYSAACLKAWRANMDLQFVIDVYACAIYIASYITKTQRGMSELLTAACKEANSGNKTIREQVRLISKNFLNAFEISAQEASYLSLQLPLKKSSRQVIFINTSPPDQRVVLLKPQNQLQSMND</sequence>
<dbReference type="InterPro" id="IPR051055">
    <property type="entry name" value="PIF1_helicase"/>
</dbReference>
<name>A0A6J8BNL3_MYTCO</name>
<keyword evidence="2" id="KW-1185">Reference proteome</keyword>
<dbReference type="PANTHER" id="PTHR47642">
    <property type="entry name" value="ATP-DEPENDENT DNA HELICASE"/>
    <property type="match status" value="1"/>
</dbReference>
<dbReference type="OrthoDB" id="6154627at2759"/>
<evidence type="ECO:0000313" key="1">
    <source>
        <dbReference type="EMBL" id="CAC5385252.1"/>
    </source>
</evidence>
<organism evidence="1 2">
    <name type="scientific">Mytilus coruscus</name>
    <name type="common">Sea mussel</name>
    <dbReference type="NCBI Taxonomy" id="42192"/>
    <lineage>
        <taxon>Eukaryota</taxon>
        <taxon>Metazoa</taxon>
        <taxon>Spiralia</taxon>
        <taxon>Lophotrochozoa</taxon>
        <taxon>Mollusca</taxon>
        <taxon>Bivalvia</taxon>
        <taxon>Autobranchia</taxon>
        <taxon>Pteriomorphia</taxon>
        <taxon>Mytilida</taxon>
        <taxon>Mytiloidea</taxon>
        <taxon>Mytilidae</taxon>
        <taxon>Mytilinae</taxon>
        <taxon>Mytilus</taxon>
    </lineage>
</organism>